<reference evidence="1 2" key="1">
    <citation type="submission" date="2024-02" db="EMBL/GenBank/DDBJ databases">
        <authorList>
            <person name="Saticioglu I.B."/>
        </authorList>
    </citation>
    <scope>NUCLEOTIDE SEQUENCE [LARGE SCALE GENOMIC DNA]</scope>
    <source>
        <strain evidence="1 2">Mu-86</strain>
    </source>
</reference>
<gene>
    <name evidence="1" type="ORF">WDU96_03300</name>
</gene>
<protein>
    <recommendedName>
        <fullName evidence="3">DUF4913 domain-containing protein</fullName>
    </recommendedName>
</protein>
<accession>A0ABU8LSW6</accession>
<dbReference type="RefSeq" id="WP_337337058.1">
    <property type="nucleotide sequence ID" value="NZ_JBBDGL010000001.1"/>
</dbReference>
<proteinExistence type="predicted"/>
<evidence type="ECO:0000313" key="2">
    <source>
        <dbReference type="Proteomes" id="UP001368654"/>
    </source>
</evidence>
<dbReference type="Proteomes" id="UP001368654">
    <property type="component" value="Unassembled WGS sequence"/>
</dbReference>
<comment type="caution">
    <text evidence="1">The sequence shown here is derived from an EMBL/GenBank/DDBJ whole genome shotgun (WGS) entry which is preliminary data.</text>
</comment>
<evidence type="ECO:0000313" key="1">
    <source>
        <dbReference type="EMBL" id="MEJ1154624.1"/>
    </source>
</evidence>
<name>A0ABU8LSW6_9MICO</name>
<sequence length="159" mass="17863">MNEREDYDAVQHLSNEMAAGPDPYARAGSADAIGGHTVNWSRLSDDSAQTEWIRLREWVEWFTVRYTVPVSVVPNCWWKHGALVEELSALWIAHLAAFDTSDTGLGAIGWHERLALAQSRLQRAGAGCASTHNETRPRSWVNATDEQEWNAWVAQTHAH</sequence>
<evidence type="ECO:0008006" key="3">
    <source>
        <dbReference type="Google" id="ProtNLM"/>
    </source>
</evidence>
<organism evidence="1 2">
    <name type="scientific">Microbacterium marmarense</name>
    <dbReference type="NCBI Taxonomy" id="3122051"/>
    <lineage>
        <taxon>Bacteria</taxon>
        <taxon>Bacillati</taxon>
        <taxon>Actinomycetota</taxon>
        <taxon>Actinomycetes</taxon>
        <taxon>Micrococcales</taxon>
        <taxon>Microbacteriaceae</taxon>
        <taxon>Microbacterium</taxon>
    </lineage>
</organism>
<keyword evidence="2" id="KW-1185">Reference proteome</keyword>
<dbReference type="EMBL" id="JBBDGL010000001">
    <property type="protein sequence ID" value="MEJ1154624.1"/>
    <property type="molecule type" value="Genomic_DNA"/>
</dbReference>